<gene>
    <name evidence="1" type="ORF">Ade02nite_84300</name>
</gene>
<comment type="caution">
    <text evidence="1">The sequence shown here is derived from an EMBL/GenBank/DDBJ whole genome shotgun (WGS) entry which is preliminary data.</text>
</comment>
<sequence>MEPGTPGTGDATDALAGLIGECAVFAVLLTSRSVHRPWVRWELSHALRLGKRIAPIAGEQDLLLPPPFDRLPRVTHLPLRPMGTLATRLARLHPAAAYGGGGGRHPCPQALQGANTRVS</sequence>
<dbReference type="Gene3D" id="3.40.50.10140">
    <property type="entry name" value="Toll/interleukin-1 receptor homology (TIR) domain"/>
    <property type="match status" value="1"/>
</dbReference>
<dbReference type="Proteomes" id="UP000609879">
    <property type="component" value="Unassembled WGS sequence"/>
</dbReference>
<dbReference type="EMBL" id="BOMI01000178">
    <property type="protein sequence ID" value="GID79789.1"/>
    <property type="molecule type" value="Genomic_DNA"/>
</dbReference>
<evidence type="ECO:0008006" key="3">
    <source>
        <dbReference type="Google" id="ProtNLM"/>
    </source>
</evidence>
<proteinExistence type="predicted"/>
<evidence type="ECO:0000313" key="2">
    <source>
        <dbReference type="Proteomes" id="UP000609879"/>
    </source>
</evidence>
<dbReference type="InterPro" id="IPR035897">
    <property type="entry name" value="Toll_tir_struct_dom_sf"/>
</dbReference>
<dbReference type="SUPFAM" id="SSF52200">
    <property type="entry name" value="Toll/Interleukin receptor TIR domain"/>
    <property type="match status" value="1"/>
</dbReference>
<reference evidence="1 2" key="1">
    <citation type="submission" date="2021-01" db="EMBL/GenBank/DDBJ databases">
        <title>Whole genome shotgun sequence of Actinoplanes deccanensis NBRC 13994.</title>
        <authorList>
            <person name="Komaki H."/>
            <person name="Tamura T."/>
        </authorList>
    </citation>
    <scope>NUCLEOTIDE SEQUENCE [LARGE SCALE GENOMIC DNA]</scope>
    <source>
        <strain evidence="1 2">NBRC 13994</strain>
    </source>
</reference>
<name>A0ABQ3YIH5_9ACTN</name>
<evidence type="ECO:0000313" key="1">
    <source>
        <dbReference type="EMBL" id="GID79789.1"/>
    </source>
</evidence>
<accession>A0ABQ3YIH5</accession>
<organism evidence="1 2">
    <name type="scientific">Paractinoplanes deccanensis</name>
    <dbReference type="NCBI Taxonomy" id="113561"/>
    <lineage>
        <taxon>Bacteria</taxon>
        <taxon>Bacillati</taxon>
        <taxon>Actinomycetota</taxon>
        <taxon>Actinomycetes</taxon>
        <taxon>Micromonosporales</taxon>
        <taxon>Micromonosporaceae</taxon>
        <taxon>Paractinoplanes</taxon>
    </lineage>
</organism>
<protein>
    <recommendedName>
        <fullName evidence="3">TIR domain-containing protein</fullName>
    </recommendedName>
</protein>
<keyword evidence="2" id="KW-1185">Reference proteome</keyword>